<feature type="non-terminal residue" evidence="1">
    <location>
        <position position="70"/>
    </location>
</feature>
<sequence>EAARGLYKFIKSRMDDRIINVTAKFRDSEDFLVIKDDLAYLMPTLLELGEEHQMRTDEYPFAFGTITKPI</sequence>
<evidence type="ECO:0000313" key="1">
    <source>
        <dbReference type="EMBL" id="GAH97784.1"/>
    </source>
</evidence>
<reference evidence="1" key="1">
    <citation type="journal article" date="2014" name="Front. Microbiol.">
        <title>High frequency of phylogenetically diverse reductive dehalogenase-homologous genes in deep subseafloor sedimentary metagenomes.</title>
        <authorList>
            <person name="Kawai M."/>
            <person name="Futagami T."/>
            <person name="Toyoda A."/>
            <person name="Takaki Y."/>
            <person name="Nishi S."/>
            <person name="Hori S."/>
            <person name="Arai W."/>
            <person name="Tsubouchi T."/>
            <person name="Morono Y."/>
            <person name="Uchiyama I."/>
            <person name="Ito T."/>
            <person name="Fujiyama A."/>
            <person name="Inagaki F."/>
            <person name="Takami H."/>
        </authorList>
    </citation>
    <scope>NUCLEOTIDE SEQUENCE</scope>
    <source>
        <strain evidence="1">Expedition CK06-06</strain>
    </source>
</reference>
<dbReference type="EMBL" id="BARU01048610">
    <property type="protein sequence ID" value="GAH97784.1"/>
    <property type="molecule type" value="Genomic_DNA"/>
</dbReference>
<feature type="non-terminal residue" evidence="1">
    <location>
        <position position="1"/>
    </location>
</feature>
<comment type="caution">
    <text evidence="1">The sequence shown here is derived from an EMBL/GenBank/DDBJ whole genome shotgun (WGS) entry which is preliminary data.</text>
</comment>
<name>X1L5R9_9ZZZZ</name>
<protein>
    <submittedName>
        <fullName evidence="1">Uncharacterized protein</fullName>
    </submittedName>
</protein>
<dbReference type="AlphaFoldDB" id="X1L5R9"/>
<gene>
    <name evidence="1" type="ORF">S03H2_72140</name>
</gene>
<proteinExistence type="predicted"/>
<accession>X1L5R9</accession>
<organism evidence="1">
    <name type="scientific">marine sediment metagenome</name>
    <dbReference type="NCBI Taxonomy" id="412755"/>
    <lineage>
        <taxon>unclassified sequences</taxon>
        <taxon>metagenomes</taxon>
        <taxon>ecological metagenomes</taxon>
    </lineage>
</organism>